<dbReference type="Proteomes" id="UP001589693">
    <property type="component" value="Unassembled WGS sequence"/>
</dbReference>
<comment type="caution">
    <text evidence="1">The sequence shown here is derived from an EMBL/GenBank/DDBJ whole genome shotgun (WGS) entry which is preliminary data.</text>
</comment>
<keyword evidence="2" id="KW-1185">Reference proteome</keyword>
<dbReference type="InterPro" id="IPR028037">
    <property type="entry name" value="Antitoxin_Rv0909/MT0933"/>
</dbReference>
<evidence type="ECO:0000313" key="1">
    <source>
        <dbReference type="EMBL" id="MFB9906344.1"/>
    </source>
</evidence>
<name>A0ABV6A360_9PSEU</name>
<dbReference type="RefSeq" id="WP_377854497.1">
    <property type="nucleotide sequence ID" value="NZ_JBHLZU010000018.1"/>
</dbReference>
<reference evidence="1 2" key="1">
    <citation type="submission" date="2024-09" db="EMBL/GenBank/DDBJ databases">
        <authorList>
            <person name="Sun Q."/>
            <person name="Mori K."/>
        </authorList>
    </citation>
    <scope>NUCLEOTIDE SEQUENCE [LARGE SCALE GENOMIC DNA]</scope>
    <source>
        <strain evidence="1 2">TBRC 7907</strain>
    </source>
</reference>
<gene>
    <name evidence="1" type="ORF">ACFFQA_20610</name>
</gene>
<organism evidence="1 2">
    <name type="scientific">Allokutzneria oryzae</name>
    <dbReference type="NCBI Taxonomy" id="1378989"/>
    <lineage>
        <taxon>Bacteria</taxon>
        <taxon>Bacillati</taxon>
        <taxon>Actinomycetota</taxon>
        <taxon>Actinomycetes</taxon>
        <taxon>Pseudonocardiales</taxon>
        <taxon>Pseudonocardiaceae</taxon>
        <taxon>Allokutzneria</taxon>
    </lineage>
</organism>
<dbReference type="Pfam" id="PF14013">
    <property type="entry name" value="MT0933_antitox"/>
    <property type="match status" value="1"/>
</dbReference>
<proteinExistence type="predicted"/>
<dbReference type="EMBL" id="JBHLZU010000018">
    <property type="protein sequence ID" value="MFB9906344.1"/>
    <property type="molecule type" value="Genomic_DNA"/>
</dbReference>
<evidence type="ECO:0000313" key="2">
    <source>
        <dbReference type="Proteomes" id="UP001589693"/>
    </source>
</evidence>
<accession>A0ABV6A360</accession>
<sequence length="58" mass="6474">MNFDELLKKAQGLAEEHSDKLESAADSLGDFAKTKFEGHDEQIDTAVQKVKDLIPNKE</sequence>
<protein>
    <submittedName>
        <fullName evidence="1">Antitoxin</fullName>
    </submittedName>
</protein>